<feature type="domain" description="BIG2" evidence="2">
    <location>
        <begin position="840"/>
        <end position="922"/>
    </location>
</feature>
<dbReference type="NCBIfam" id="TIGR04183">
    <property type="entry name" value="Por_Secre_tail"/>
    <property type="match status" value="1"/>
</dbReference>
<feature type="domain" description="BIG2" evidence="2">
    <location>
        <begin position="663"/>
        <end position="740"/>
    </location>
</feature>
<comment type="caution">
    <text evidence="3">The sequence shown here is derived from an EMBL/GenBank/DDBJ whole genome shotgun (WGS) entry which is preliminary data.</text>
</comment>
<dbReference type="EMBL" id="VJVZ01000002">
    <property type="protein sequence ID" value="TRW26664.1"/>
    <property type="molecule type" value="Genomic_DNA"/>
</dbReference>
<dbReference type="Gene3D" id="2.60.40.1080">
    <property type="match status" value="4"/>
</dbReference>
<dbReference type="Pfam" id="PF02368">
    <property type="entry name" value="Big_2"/>
    <property type="match status" value="3"/>
</dbReference>
<dbReference type="Proteomes" id="UP000320643">
    <property type="component" value="Unassembled WGS sequence"/>
</dbReference>
<organism evidence="3 4">
    <name type="scientific">Flavobacterium zepuense</name>
    <dbReference type="NCBI Taxonomy" id="2593302"/>
    <lineage>
        <taxon>Bacteria</taxon>
        <taxon>Pseudomonadati</taxon>
        <taxon>Bacteroidota</taxon>
        <taxon>Flavobacteriia</taxon>
        <taxon>Flavobacteriales</taxon>
        <taxon>Flavobacteriaceae</taxon>
        <taxon>Flavobacterium</taxon>
    </lineage>
</organism>
<sequence>MTFTRKLRIVFNAHLHHIKIIIMNQITFTTGPLQRLRRAFKATLTAAIMLVTFYGNAQTWGYLGAEAGISGGGASFINFAKGPTGTLYMSYYDTSVSKGSVQQYASGGWSYVGGSAGITTGTATYNSLSVDASGTIYYTNQLGWPGSGMEVRSFNGTAWSSLPSVTTAGINYQASVVSSNGILVAANGEASGTAKRYVNGAWEQLGAAGFAGGTPTYLKMVAGNNGVVYASYNNNGNVHVSKIADSATSTDAWEAVGTANVGAASSSENYNSSIAIHQNNNLYLAYVSGSAGGNKLNVKKYDGTTWTQLGTENFSTGKVQHVSIAVTASGTPYVVASNWEDADFLKNYVMAYNAGTNTWTQLGTGFISAGQATYNALATDSDGNLVLAYADNSLGKILARTYTVTDTPPATPVTGVTVTTQNNVPATITTAAGTLQLVATVAPVAASQAVTWSITTGAAFATVDANGLVTATANGTVTVRATSVADATKFGEMAITVNILPACPSLTSLYENFDTLSCCAMGVVPTCWNSLLLGGASQIISSTQPASGTSQIYQNGYGAGKISIVALPHFSNVNAGTHQFRFKAKANSGPGILEFGYITDVNDATTFVIIQTITISNSSYTSTDAERTFTVPTTVPADARLAIRNPGTTWAGMYWDDVYWEPIPVTVQIATQNNAPATITTNAGTLQLVATVTPVAEAVTWTISTGTGLATINANGLVTAIVNGTITVTATTAGGATDMFDVVITNQAVLAAAIEISTLNNVAATITTNAGTLQLVATVTPANTTDTTVTWSITAGTGLATIDANGLVTAIANGTITVTATSANGLTDTFEVVITNQTVEVTAITISTEDDVPATITTAAGTLQLIATITPSNATDTTVTWSITEGSEFATIDADGLVTAVANGTITVTATSANGVTDTFEVVINIPTTGLGDVSITMFSVYPNPTNGVLNISASQEITGYTVYCNLGQQVTAGKGSQINLQGVQNGMYLVQVTFNGGANKTVKVIKQ</sequence>
<evidence type="ECO:0000313" key="3">
    <source>
        <dbReference type="EMBL" id="TRW26664.1"/>
    </source>
</evidence>
<evidence type="ECO:0000256" key="1">
    <source>
        <dbReference type="ARBA" id="ARBA00022729"/>
    </source>
</evidence>
<dbReference type="Pfam" id="PF18962">
    <property type="entry name" value="Por_Secre_tail"/>
    <property type="match status" value="1"/>
</dbReference>
<name>A0A552V865_9FLAO</name>
<dbReference type="InterPro" id="IPR008964">
    <property type="entry name" value="Invasin/intimin_cell_adhesion"/>
</dbReference>
<accession>A0A552V865</accession>
<feature type="domain" description="BIG2" evidence="2">
    <location>
        <begin position="412"/>
        <end position="490"/>
    </location>
</feature>
<evidence type="ECO:0000313" key="4">
    <source>
        <dbReference type="Proteomes" id="UP000320643"/>
    </source>
</evidence>
<keyword evidence="1" id="KW-0732">Signal</keyword>
<gene>
    <name evidence="3" type="ORF">FMM05_04610</name>
</gene>
<dbReference type="InterPro" id="IPR011043">
    <property type="entry name" value="Gal_Oxase/kelch_b-propeller"/>
</dbReference>
<dbReference type="OrthoDB" id="789014at2"/>
<keyword evidence="4" id="KW-1185">Reference proteome</keyword>
<dbReference type="InterPro" id="IPR026444">
    <property type="entry name" value="Secre_tail"/>
</dbReference>
<reference evidence="3 4" key="1">
    <citation type="submission" date="2019-07" db="EMBL/GenBank/DDBJ databases">
        <title>Flavobacterium sp. nov., isolated from glacier ice.</title>
        <authorList>
            <person name="Liu Q."/>
            <person name="Xin Y.-H."/>
        </authorList>
    </citation>
    <scope>NUCLEOTIDE SEQUENCE [LARGE SCALE GENOMIC DNA]</scope>
    <source>
        <strain evidence="3 4">ZT4R6</strain>
    </source>
</reference>
<evidence type="ECO:0000259" key="2">
    <source>
        <dbReference type="SMART" id="SM00635"/>
    </source>
</evidence>
<dbReference type="AlphaFoldDB" id="A0A552V865"/>
<dbReference type="SMART" id="SM00635">
    <property type="entry name" value="BID_2"/>
    <property type="match status" value="4"/>
</dbReference>
<feature type="domain" description="BIG2" evidence="2">
    <location>
        <begin position="756"/>
        <end position="832"/>
    </location>
</feature>
<dbReference type="SUPFAM" id="SSF49373">
    <property type="entry name" value="Invasin/intimin cell-adhesion fragments"/>
    <property type="match status" value="3"/>
</dbReference>
<protein>
    <submittedName>
        <fullName evidence="3">T9SS type A sorting domain-containing protein</fullName>
    </submittedName>
</protein>
<proteinExistence type="predicted"/>
<dbReference type="SUPFAM" id="SSF50965">
    <property type="entry name" value="Galactose oxidase, central domain"/>
    <property type="match status" value="1"/>
</dbReference>
<dbReference type="InterPro" id="IPR003343">
    <property type="entry name" value="Big_2"/>
</dbReference>